<evidence type="ECO:0000259" key="1">
    <source>
        <dbReference type="Pfam" id="PF01850"/>
    </source>
</evidence>
<gene>
    <name evidence="2" type="ORF">A2989_03325</name>
</gene>
<dbReference type="Pfam" id="PF01850">
    <property type="entry name" value="PIN"/>
    <property type="match status" value="1"/>
</dbReference>
<dbReference type="InterPro" id="IPR039018">
    <property type="entry name" value="VapC20-like"/>
</dbReference>
<dbReference type="SUPFAM" id="SSF88723">
    <property type="entry name" value="PIN domain-like"/>
    <property type="match status" value="1"/>
</dbReference>
<accession>A0A1F4ZCN5</accession>
<dbReference type="EMBL" id="MEXN01000005">
    <property type="protein sequence ID" value="OGD03686.1"/>
    <property type="molecule type" value="Genomic_DNA"/>
</dbReference>
<name>A0A1F4ZCN5_9BACT</name>
<dbReference type="Gene3D" id="3.40.50.1010">
    <property type="entry name" value="5'-nuclease"/>
    <property type="match status" value="1"/>
</dbReference>
<dbReference type="GO" id="GO:0016075">
    <property type="term" value="P:rRNA catabolic process"/>
    <property type="evidence" value="ECO:0007669"/>
    <property type="project" value="TreeGrafter"/>
</dbReference>
<evidence type="ECO:0000313" key="3">
    <source>
        <dbReference type="Proteomes" id="UP000177080"/>
    </source>
</evidence>
<proteinExistence type="predicted"/>
<dbReference type="InterPro" id="IPR002716">
    <property type="entry name" value="PIN_dom"/>
</dbReference>
<protein>
    <recommendedName>
        <fullName evidence="1">PIN domain-containing protein</fullName>
    </recommendedName>
</protein>
<dbReference type="Proteomes" id="UP000177080">
    <property type="component" value="Unassembled WGS sequence"/>
</dbReference>
<dbReference type="GO" id="GO:0004521">
    <property type="term" value="F:RNA endonuclease activity"/>
    <property type="evidence" value="ECO:0007669"/>
    <property type="project" value="InterPro"/>
</dbReference>
<feature type="domain" description="PIN" evidence="1">
    <location>
        <begin position="4"/>
        <end position="130"/>
    </location>
</feature>
<dbReference type="AlphaFoldDB" id="A0A1F4ZCN5"/>
<reference evidence="2 3" key="1">
    <citation type="journal article" date="2016" name="Nat. Commun.">
        <title>Thousands of microbial genomes shed light on interconnected biogeochemical processes in an aquifer system.</title>
        <authorList>
            <person name="Anantharaman K."/>
            <person name="Brown C.T."/>
            <person name="Hug L.A."/>
            <person name="Sharon I."/>
            <person name="Castelle C.J."/>
            <person name="Probst A.J."/>
            <person name="Thomas B.C."/>
            <person name="Singh A."/>
            <person name="Wilkins M.J."/>
            <person name="Karaoz U."/>
            <person name="Brodie E.L."/>
            <person name="Williams K.H."/>
            <person name="Hubbard S.S."/>
            <person name="Banfield J.F."/>
        </authorList>
    </citation>
    <scope>NUCLEOTIDE SEQUENCE [LARGE SCALE GENOMIC DNA]</scope>
</reference>
<evidence type="ECO:0000313" key="2">
    <source>
        <dbReference type="EMBL" id="OGD03686.1"/>
    </source>
</evidence>
<dbReference type="STRING" id="1797259.A2989_03325"/>
<organism evidence="2 3">
    <name type="scientific">Candidatus Amesbacteria bacterium RIFCSPLOWO2_01_FULL_48_25</name>
    <dbReference type="NCBI Taxonomy" id="1797259"/>
    <lineage>
        <taxon>Bacteria</taxon>
        <taxon>Candidatus Amesiibacteriota</taxon>
    </lineage>
</organism>
<dbReference type="InterPro" id="IPR029060">
    <property type="entry name" value="PIN-like_dom_sf"/>
</dbReference>
<comment type="caution">
    <text evidence="2">The sequence shown here is derived from an EMBL/GenBank/DDBJ whole genome shotgun (WGS) entry which is preliminary data.</text>
</comment>
<dbReference type="PANTHER" id="PTHR42188:SF1">
    <property type="entry name" value="23S RRNA-SPECIFIC ENDONUCLEASE VAPC20"/>
    <property type="match status" value="1"/>
</dbReference>
<dbReference type="PANTHER" id="PTHR42188">
    <property type="entry name" value="23S RRNA-SPECIFIC ENDONUCLEASE VAPC20"/>
    <property type="match status" value="1"/>
</dbReference>
<sequence>MNKIFLDTGWFKAELDERDGHHLRAKNIFRRIKKERLVMVTTNFVLDESFTLIKDKCGVFRAKRLFGFLTKFPEKFGIERVTLEDERRVWDWFWHDWRELSYTDCTSFAVMERLGIEKVATFDEHFETAGFEVVK</sequence>